<feature type="transmembrane region" description="Helical" evidence="1">
    <location>
        <begin position="471"/>
        <end position="492"/>
    </location>
</feature>
<dbReference type="Pfam" id="PF10060">
    <property type="entry name" value="DUF2298"/>
    <property type="match status" value="1"/>
</dbReference>
<gene>
    <name evidence="2" type="ORF">KSB_40260</name>
</gene>
<keyword evidence="3" id="KW-1185">Reference proteome</keyword>
<dbReference type="EMBL" id="BNJG01000001">
    <property type="protein sequence ID" value="GHO55551.1"/>
    <property type="molecule type" value="Genomic_DNA"/>
</dbReference>
<dbReference type="Proteomes" id="UP000654345">
    <property type="component" value="Unassembled WGS sequence"/>
</dbReference>
<feature type="transmembrane region" description="Helical" evidence="1">
    <location>
        <begin position="562"/>
        <end position="581"/>
    </location>
</feature>
<dbReference type="InterPro" id="IPR018746">
    <property type="entry name" value="DUF2298"/>
</dbReference>
<evidence type="ECO:0008006" key="4">
    <source>
        <dbReference type="Google" id="ProtNLM"/>
    </source>
</evidence>
<organism evidence="2 3">
    <name type="scientific">Ktedonobacter robiniae</name>
    <dbReference type="NCBI Taxonomy" id="2778365"/>
    <lineage>
        <taxon>Bacteria</taxon>
        <taxon>Bacillati</taxon>
        <taxon>Chloroflexota</taxon>
        <taxon>Ktedonobacteria</taxon>
        <taxon>Ktedonobacterales</taxon>
        <taxon>Ktedonobacteraceae</taxon>
        <taxon>Ktedonobacter</taxon>
    </lineage>
</organism>
<feature type="transmembrane region" description="Helical" evidence="1">
    <location>
        <begin position="329"/>
        <end position="348"/>
    </location>
</feature>
<dbReference type="PANTHER" id="PTHR10790">
    <property type="entry name" value="TPR-DOMAIN CONTAINING PROTEIN"/>
    <property type="match status" value="1"/>
</dbReference>
<proteinExistence type="predicted"/>
<feature type="transmembrane region" description="Helical" evidence="1">
    <location>
        <begin position="39"/>
        <end position="59"/>
    </location>
</feature>
<dbReference type="NCBIfam" id="TIGR03662">
    <property type="entry name" value="Chlor_Arch_YYY"/>
    <property type="match status" value="1"/>
</dbReference>
<keyword evidence="1" id="KW-0812">Transmembrane</keyword>
<accession>A0ABQ3US00</accession>
<feature type="transmembrane region" description="Helical" evidence="1">
    <location>
        <begin position="602"/>
        <end position="621"/>
    </location>
</feature>
<feature type="transmembrane region" description="Helical" evidence="1">
    <location>
        <begin position="6"/>
        <end position="27"/>
    </location>
</feature>
<dbReference type="RefSeq" id="WP_201372125.1">
    <property type="nucleotide sequence ID" value="NZ_BNJG01000001.1"/>
</dbReference>
<feature type="transmembrane region" description="Helical" evidence="1">
    <location>
        <begin position="235"/>
        <end position="260"/>
    </location>
</feature>
<evidence type="ECO:0000313" key="2">
    <source>
        <dbReference type="EMBL" id="GHO55551.1"/>
    </source>
</evidence>
<dbReference type="PANTHER" id="PTHR10790:SF51">
    <property type="entry name" value="TETRATRICOPEPTIDE REPEAT PROTEIN"/>
    <property type="match status" value="1"/>
</dbReference>
<feature type="transmembrane region" description="Helical" evidence="1">
    <location>
        <begin position="498"/>
        <end position="516"/>
    </location>
</feature>
<feature type="transmembrane region" description="Helical" evidence="1">
    <location>
        <begin position="298"/>
        <end position="317"/>
    </location>
</feature>
<keyword evidence="1" id="KW-0472">Membrane</keyword>
<feature type="transmembrane region" description="Helical" evidence="1">
    <location>
        <begin position="429"/>
        <end position="450"/>
    </location>
</feature>
<feature type="transmembrane region" description="Helical" evidence="1">
    <location>
        <begin position="179"/>
        <end position="204"/>
    </location>
</feature>
<feature type="transmembrane region" description="Helical" evidence="1">
    <location>
        <begin position="65"/>
        <end position="84"/>
    </location>
</feature>
<feature type="transmembrane region" description="Helical" evidence="1">
    <location>
        <begin position="523"/>
        <end position="542"/>
    </location>
</feature>
<evidence type="ECO:0000313" key="3">
    <source>
        <dbReference type="Proteomes" id="UP000654345"/>
    </source>
</evidence>
<evidence type="ECO:0000256" key="1">
    <source>
        <dbReference type="SAM" id="Phobius"/>
    </source>
</evidence>
<sequence>MIDLLAMIVLAEVLGLFCLPLTFSVFRHLPDRGWAFSKGLAIALLTFCAWFPLMVVRALPYTQMFLIVEVLVLAICSIPGLLKMRGEIGRFVKTQWPYVVASEVVFIGMVLGLGWIRGYGPDIRSYEMFMDGGFLASIMRSEHLPPSDMWYSGSSINYYYYGHFTVATLAKLLGQVPAVAFNTGFCLLFGVCAANLFGVASNIVAWSKGLRARRDAALVADGGEQSEQAYPLSQAILYGGASVASGLVLGNLAAFVQWWFDSHAGRVYDWFSPSRVIGKTINEFPAFSYLLDDFHAHVLTYSFTFMAIGLAFSLLLAPAGKGLDLFGQGIARIATIGVTALVVGSLFVMNGWDYPTYMGLVIVCIAWQQWRVYEHRWRWLLLLDIFAAAGTLVALSFLLFLPFYMGFISPSQGIGIVSPGQRSPLWDEVLIFGLQAFVFLSLLICGYYRLIGARLRAAREARAEGVVAADWNPAWIVLGAVVVLGIIVAIITPEWRTFLISLALTALAIYLAFKVSDDLGHMFALWLGALALLLIAGCEVVFLRDVFADSYPRMNSVFKFYFQSWGLLALASGTGLFYIRETLAYWSKHVRQPAWLKSSAQGVWYLGLVVLVVMAMAYPLVAPYARYVQSKPLTGALYLQHTLNLDGMEYLKTSSPGDKGDYEAIHWLNAHVSGTPVIVEALGDDYSKFARVSALTGLPTLMGWVGHEYQWRVNWLRNPVNAEDFQQRQTDIKTIYTSSDNAQVQSLLKHYQVTYLYVGEMEREAYAPSDLQRFSSFMDIAYQADGVTIYKVR</sequence>
<protein>
    <recommendedName>
        <fullName evidence="4">Chlor_Arch_YYY domain-containing protein</fullName>
    </recommendedName>
</protein>
<feature type="transmembrane region" description="Helical" evidence="1">
    <location>
        <begin position="96"/>
        <end position="116"/>
    </location>
</feature>
<keyword evidence="1" id="KW-1133">Transmembrane helix</keyword>
<name>A0ABQ3US00_9CHLR</name>
<comment type="caution">
    <text evidence="2">The sequence shown here is derived from an EMBL/GenBank/DDBJ whole genome shotgun (WGS) entry which is preliminary data.</text>
</comment>
<feature type="transmembrane region" description="Helical" evidence="1">
    <location>
        <begin position="354"/>
        <end position="373"/>
    </location>
</feature>
<reference evidence="2 3" key="1">
    <citation type="journal article" date="2021" name="Int. J. Syst. Evol. Microbiol.">
        <title>Reticulibacter mediterranei gen. nov., sp. nov., within the new family Reticulibacteraceae fam. nov., and Ktedonospora formicarum gen. nov., sp. nov., Ktedonobacter robiniae sp. nov., Dictyobacter formicarum sp. nov. and Dictyobacter arantiisoli sp. nov., belonging to the class Ktedonobacteria.</title>
        <authorList>
            <person name="Yabe S."/>
            <person name="Zheng Y."/>
            <person name="Wang C.M."/>
            <person name="Sakai Y."/>
            <person name="Abe K."/>
            <person name="Yokota A."/>
            <person name="Donadio S."/>
            <person name="Cavaletti L."/>
            <person name="Monciardini P."/>
        </authorList>
    </citation>
    <scope>NUCLEOTIDE SEQUENCE [LARGE SCALE GENOMIC DNA]</scope>
    <source>
        <strain evidence="2 3">SOSP1-30</strain>
    </source>
</reference>
<feature type="transmembrane region" description="Helical" evidence="1">
    <location>
        <begin position="385"/>
        <end position="409"/>
    </location>
</feature>